<sequence>MLYINTFVLRKRDNNKRLIETNTKKKKKNIMFSFCFLIINQLENIFLNYNKKKIYFCTFCICPNKFYDSNNTKKIKHTHKKIKIN</sequence>
<dbReference type="Proteomes" id="UP000030690">
    <property type="component" value="Unassembled WGS sequence"/>
</dbReference>
<organism evidence="1 2">
    <name type="scientific">Plasmodium falciparum Vietnam Oak-Knoll</name>
    <name type="common">FVO</name>
    <dbReference type="NCBI Taxonomy" id="1036723"/>
    <lineage>
        <taxon>Eukaryota</taxon>
        <taxon>Sar</taxon>
        <taxon>Alveolata</taxon>
        <taxon>Apicomplexa</taxon>
        <taxon>Aconoidasida</taxon>
        <taxon>Haemosporida</taxon>
        <taxon>Plasmodiidae</taxon>
        <taxon>Plasmodium</taxon>
        <taxon>Plasmodium (Laverania)</taxon>
    </lineage>
</organism>
<dbReference type="AlphaFoldDB" id="A0A024VE62"/>
<evidence type="ECO:0000313" key="2">
    <source>
        <dbReference type="Proteomes" id="UP000030690"/>
    </source>
</evidence>
<protein>
    <submittedName>
        <fullName evidence="1">Uncharacterized protein</fullName>
    </submittedName>
</protein>
<dbReference type="EMBL" id="KI925018">
    <property type="protein sequence ID" value="ETW20500.1"/>
    <property type="molecule type" value="Genomic_DNA"/>
</dbReference>
<accession>A0A024VE62</accession>
<reference evidence="1 2" key="1">
    <citation type="submission" date="2013-02" db="EMBL/GenBank/DDBJ databases">
        <title>The Genome Annotation of Plasmodium falciparum Vietnam Oak-Knoll (FVO).</title>
        <authorList>
            <consortium name="The Broad Institute Genome Sequencing Platform"/>
            <consortium name="The Broad Institute Genome Sequencing Center for Infectious Disease"/>
            <person name="Neafsey D."/>
            <person name="Hoffman S."/>
            <person name="Volkman S."/>
            <person name="Rosenthal P."/>
            <person name="Walker B."/>
            <person name="Young S.K."/>
            <person name="Zeng Q."/>
            <person name="Gargeya S."/>
            <person name="Fitzgerald M."/>
            <person name="Haas B."/>
            <person name="Abouelleil A."/>
            <person name="Allen A.W."/>
            <person name="Alvarado L."/>
            <person name="Arachchi H.M."/>
            <person name="Berlin A.M."/>
            <person name="Chapman S.B."/>
            <person name="Gainer-Dewar J."/>
            <person name="Goldberg J."/>
            <person name="Griggs A."/>
            <person name="Gujja S."/>
            <person name="Hansen M."/>
            <person name="Howarth C."/>
            <person name="Imamovic A."/>
            <person name="Ireland A."/>
            <person name="Larimer J."/>
            <person name="McCowan C."/>
            <person name="Murphy C."/>
            <person name="Pearson M."/>
            <person name="Poon T.W."/>
            <person name="Priest M."/>
            <person name="Roberts A."/>
            <person name="Saif S."/>
            <person name="Shea T."/>
            <person name="Sisk P."/>
            <person name="Sykes S."/>
            <person name="Wortman J."/>
            <person name="Nusbaum C."/>
            <person name="Birren B."/>
        </authorList>
    </citation>
    <scope>NUCLEOTIDE SEQUENCE [LARGE SCALE GENOMIC DNA]</scope>
    <source>
        <strain evidence="2">Vietnam Oak-Knoll (FVO)</strain>
    </source>
</reference>
<proteinExistence type="predicted"/>
<evidence type="ECO:0000313" key="1">
    <source>
        <dbReference type="EMBL" id="ETW20500.1"/>
    </source>
</evidence>
<gene>
    <name evidence="1" type="ORF">PFFVO_00553</name>
</gene>
<name>A0A024VE62_PLAFA</name>
<reference evidence="1 2" key="2">
    <citation type="submission" date="2013-02" db="EMBL/GenBank/DDBJ databases">
        <title>The Genome Sequence of Plasmodium falciparum Vietnam Oak-Knoll (FVO).</title>
        <authorList>
            <consortium name="The Broad Institute Genome Sequencing Platform"/>
            <consortium name="The Broad Institute Genome Sequencing Center for Infectious Disease"/>
            <person name="Neafsey D."/>
            <person name="Cheeseman I."/>
            <person name="Volkman S."/>
            <person name="Adams J."/>
            <person name="Walker B."/>
            <person name="Young S.K."/>
            <person name="Zeng Q."/>
            <person name="Gargeya S."/>
            <person name="Fitzgerald M."/>
            <person name="Haas B."/>
            <person name="Abouelleil A."/>
            <person name="Alvarado L."/>
            <person name="Arachchi H.M."/>
            <person name="Berlin A.M."/>
            <person name="Chapman S.B."/>
            <person name="Dewar J."/>
            <person name="Goldberg J."/>
            <person name="Griggs A."/>
            <person name="Gujja S."/>
            <person name="Hansen M."/>
            <person name="Howarth C."/>
            <person name="Imamovic A."/>
            <person name="Larimer J."/>
            <person name="McCowan C."/>
            <person name="Murphy C."/>
            <person name="Neiman D."/>
            <person name="Pearson M."/>
            <person name="Priest M."/>
            <person name="Roberts A."/>
            <person name="Saif S."/>
            <person name="Shea T."/>
            <person name="Sisk P."/>
            <person name="Sykes S."/>
            <person name="Wortman J."/>
            <person name="Nusbaum C."/>
            <person name="Birren B."/>
        </authorList>
    </citation>
    <scope>NUCLEOTIDE SEQUENCE [LARGE SCALE GENOMIC DNA]</scope>
    <source>
        <strain evidence="2">Vietnam Oak-Knoll (FVO)</strain>
    </source>
</reference>